<sequence length="98" mass="11602">MIDCIVLWNQNVRKTSRQEAAVSANFLYLMQDLKDEGNSLFKTGHYDVAWMHYRNALFIARILEMRFYHEVDKEFISTLFSNRAFCCLKKVSLDTKNV</sequence>
<name>A0ABQ9FQE0_TEGGR</name>
<evidence type="ECO:0000313" key="2">
    <source>
        <dbReference type="Proteomes" id="UP001217089"/>
    </source>
</evidence>
<organism evidence="1 2">
    <name type="scientific">Tegillarca granosa</name>
    <name type="common">Malaysian cockle</name>
    <name type="synonym">Anadara granosa</name>
    <dbReference type="NCBI Taxonomy" id="220873"/>
    <lineage>
        <taxon>Eukaryota</taxon>
        <taxon>Metazoa</taxon>
        <taxon>Spiralia</taxon>
        <taxon>Lophotrochozoa</taxon>
        <taxon>Mollusca</taxon>
        <taxon>Bivalvia</taxon>
        <taxon>Autobranchia</taxon>
        <taxon>Pteriomorphia</taxon>
        <taxon>Arcoida</taxon>
        <taxon>Arcoidea</taxon>
        <taxon>Arcidae</taxon>
        <taxon>Tegillarca</taxon>
    </lineage>
</organism>
<dbReference type="Proteomes" id="UP001217089">
    <property type="component" value="Unassembled WGS sequence"/>
</dbReference>
<gene>
    <name evidence="1" type="ORF">KUTeg_003031</name>
</gene>
<evidence type="ECO:0000313" key="1">
    <source>
        <dbReference type="EMBL" id="KAJ8317940.1"/>
    </source>
</evidence>
<dbReference type="SUPFAM" id="SSF48452">
    <property type="entry name" value="TPR-like"/>
    <property type="match status" value="1"/>
</dbReference>
<dbReference type="Gene3D" id="1.25.40.10">
    <property type="entry name" value="Tetratricopeptide repeat domain"/>
    <property type="match status" value="1"/>
</dbReference>
<proteinExistence type="predicted"/>
<dbReference type="EMBL" id="JARBDR010000214">
    <property type="protein sequence ID" value="KAJ8317940.1"/>
    <property type="molecule type" value="Genomic_DNA"/>
</dbReference>
<reference evidence="1 2" key="1">
    <citation type="submission" date="2022-12" db="EMBL/GenBank/DDBJ databases">
        <title>Chromosome-level genome of Tegillarca granosa.</title>
        <authorList>
            <person name="Kim J."/>
        </authorList>
    </citation>
    <scope>NUCLEOTIDE SEQUENCE [LARGE SCALE GENOMIC DNA]</scope>
    <source>
        <strain evidence="1">Teg-2019</strain>
        <tissue evidence="1">Adductor muscle</tissue>
    </source>
</reference>
<protein>
    <submittedName>
        <fullName evidence="1">Uncharacterized protein</fullName>
    </submittedName>
</protein>
<accession>A0ABQ9FQE0</accession>
<dbReference type="InterPro" id="IPR011990">
    <property type="entry name" value="TPR-like_helical_dom_sf"/>
</dbReference>
<comment type="caution">
    <text evidence="1">The sequence shown here is derived from an EMBL/GenBank/DDBJ whole genome shotgun (WGS) entry which is preliminary data.</text>
</comment>
<keyword evidence="2" id="KW-1185">Reference proteome</keyword>